<dbReference type="AlphaFoldDB" id="A0A1Q8BQH2"/>
<organism evidence="2 3">
    <name type="scientific">Actinophytocola xanthii</name>
    <dbReference type="NCBI Taxonomy" id="1912961"/>
    <lineage>
        <taxon>Bacteria</taxon>
        <taxon>Bacillati</taxon>
        <taxon>Actinomycetota</taxon>
        <taxon>Actinomycetes</taxon>
        <taxon>Pseudonocardiales</taxon>
        <taxon>Pseudonocardiaceae</taxon>
    </lineage>
</organism>
<reference evidence="2 3" key="1">
    <citation type="submission" date="2016-12" db="EMBL/GenBank/DDBJ databases">
        <title>The draft genome sequence of Actinophytocola sp. 11-183.</title>
        <authorList>
            <person name="Wang W."/>
            <person name="Yuan L."/>
        </authorList>
    </citation>
    <scope>NUCLEOTIDE SEQUENCE [LARGE SCALE GENOMIC DNA]</scope>
    <source>
        <strain evidence="2 3">11-183</strain>
    </source>
</reference>
<keyword evidence="1" id="KW-0812">Transmembrane</keyword>
<evidence type="ECO:0000313" key="2">
    <source>
        <dbReference type="EMBL" id="OLF04335.1"/>
    </source>
</evidence>
<gene>
    <name evidence="2" type="ORF">BU204_37775</name>
</gene>
<evidence type="ECO:0000256" key="1">
    <source>
        <dbReference type="SAM" id="Phobius"/>
    </source>
</evidence>
<proteinExistence type="predicted"/>
<evidence type="ECO:0000313" key="3">
    <source>
        <dbReference type="Proteomes" id="UP000185596"/>
    </source>
</evidence>
<dbReference type="EMBL" id="MSIE01000175">
    <property type="protein sequence ID" value="OLF04335.1"/>
    <property type="molecule type" value="Genomic_DNA"/>
</dbReference>
<accession>A0A1Q8BQH2</accession>
<keyword evidence="3" id="KW-1185">Reference proteome</keyword>
<keyword evidence="1" id="KW-1133">Transmembrane helix</keyword>
<sequence length="74" mass="8820">MCVRIIIRMCIRGMVLIVRVWCWRMSFRRRFVVIMTSMIWIRGILSRGLLMRCMRRLGGSLLSGVILRGWCGMR</sequence>
<protein>
    <submittedName>
        <fullName evidence="2">Uncharacterized protein</fullName>
    </submittedName>
</protein>
<feature type="transmembrane region" description="Helical" evidence="1">
    <location>
        <begin position="31"/>
        <end position="50"/>
    </location>
</feature>
<keyword evidence="1" id="KW-0472">Membrane</keyword>
<dbReference type="Proteomes" id="UP000185596">
    <property type="component" value="Unassembled WGS sequence"/>
</dbReference>
<name>A0A1Q8BQH2_9PSEU</name>
<comment type="caution">
    <text evidence="2">The sequence shown here is derived from an EMBL/GenBank/DDBJ whole genome shotgun (WGS) entry which is preliminary data.</text>
</comment>